<sequence length="114" mass="12578">MRPRKSCCLITRCQCLSLLGQGFMAYHSTLNTLHEALLIQKFSELVAGTFALCIGHNLGANIGCNLTVSSFLLSARYKLVEQFATVKEIGIDIESPRRFVIVDFQPTSDLPIAT</sequence>
<name>A0A177CIV5_9PLEO</name>
<dbReference type="AlphaFoldDB" id="A0A177CIV5"/>
<evidence type="ECO:0000313" key="2">
    <source>
        <dbReference type="Proteomes" id="UP000077069"/>
    </source>
</evidence>
<gene>
    <name evidence="1" type="ORF">CC84DRAFT_1175094</name>
</gene>
<reference evidence="1 2" key="1">
    <citation type="submission" date="2016-05" db="EMBL/GenBank/DDBJ databases">
        <title>Comparative analysis of secretome profiles of manganese(II)-oxidizing ascomycete fungi.</title>
        <authorList>
            <consortium name="DOE Joint Genome Institute"/>
            <person name="Zeiner C.A."/>
            <person name="Purvine S.O."/>
            <person name="Zink E.M."/>
            <person name="Wu S."/>
            <person name="Pasa-Tolic L."/>
            <person name="Chaput D.L."/>
            <person name="Haridas S."/>
            <person name="Grigoriev I.V."/>
            <person name="Santelli C.M."/>
            <person name="Hansel C.M."/>
        </authorList>
    </citation>
    <scope>NUCLEOTIDE SEQUENCE [LARGE SCALE GENOMIC DNA]</scope>
    <source>
        <strain evidence="1 2">AP3s5-JAC2a</strain>
    </source>
</reference>
<dbReference type="RefSeq" id="XP_018037611.1">
    <property type="nucleotide sequence ID" value="XM_018180132.1"/>
</dbReference>
<organism evidence="1 2">
    <name type="scientific">Paraphaeosphaeria sporulosa</name>
    <dbReference type="NCBI Taxonomy" id="1460663"/>
    <lineage>
        <taxon>Eukaryota</taxon>
        <taxon>Fungi</taxon>
        <taxon>Dikarya</taxon>
        <taxon>Ascomycota</taxon>
        <taxon>Pezizomycotina</taxon>
        <taxon>Dothideomycetes</taxon>
        <taxon>Pleosporomycetidae</taxon>
        <taxon>Pleosporales</taxon>
        <taxon>Massarineae</taxon>
        <taxon>Didymosphaeriaceae</taxon>
        <taxon>Paraphaeosphaeria</taxon>
    </lineage>
</organism>
<protein>
    <submittedName>
        <fullName evidence="1">Uncharacterized protein</fullName>
    </submittedName>
</protein>
<dbReference type="GeneID" id="28763618"/>
<keyword evidence="2" id="KW-1185">Reference proteome</keyword>
<dbReference type="Proteomes" id="UP000077069">
    <property type="component" value="Unassembled WGS sequence"/>
</dbReference>
<accession>A0A177CIV5</accession>
<evidence type="ECO:0000313" key="1">
    <source>
        <dbReference type="EMBL" id="OAG07246.1"/>
    </source>
</evidence>
<proteinExistence type="predicted"/>
<dbReference type="InParanoid" id="A0A177CIV5"/>
<dbReference type="EMBL" id="KV441551">
    <property type="protein sequence ID" value="OAG07246.1"/>
    <property type="molecule type" value="Genomic_DNA"/>
</dbReference>